<evidence type="ECO:0000256" key="1">
    <source>
        <dbReference type="PROSITE-ProRule" id="PRU00169"/>
    </source>
</evidence>
<keyword evidence="5" id="KW-1185">Reference proteome</keyword>
<evidence type="ECO:0000313" key="4">
    <source>
        <dbReference type="EMBL" id="KJY83507.1"/>
    </source>
</evidence>
<feature type="domain" description="HD-GYP" evidence="3">
    <location>
        <begin position="129"/>
        <end position="326"/>
    </location>
</feature>
<dbReference type="GO" id="GO:0000160">
    <property type="term" value="P:phosphorelay signal transduction system"/>
    <property type="evidence" value="ECO:0007669"/>
    <property type="project" value="InterPro"/>
</dbReference>
<protein>
    <submittedName>
        <fullName evidence="4">Chemotaxis protein CheY</fullName>
    </submittedName>
</protein>
<dbReference type="PANTHER" id="PTHR45228:SF5">
    <property type="entry name" value="CYCLIC DI-GMP PHOSPHODIESTERASE VC_1348-RELATED"/>
    <property type="match status" value="1"/>
</dbReference>
<dbReference type="InterPro" id="IPR011006">
    <property type="entry name" value="CheY-like_superfamily"/>
</dbReference>
<reference evidence="4 5" key="1">
    <citation type="journal article" date="2015" name="BMC Genomics">
        <title>Genome mining reveals unlocked bioactive potential of marine Gram-negative bacteria.</title>
        <authorList>
            <person name="Machado H."/>
            <person name="Sonnenschein E.C."/>
            <person name="Melchiorsen J."/>
            <person name="Gram L."/>
        </authorList>
    </citation>
    <scope>NUCLEOTIDE SEQUENCE [LARGE SCALE GENOMIC DNA]</scope>
    <source>
        <strain evidence="4 5">S2757</strain>
    </source>
</reference>
<comment type="caution">
    <text evidence="4">The sequence shown here is derived from an EMBL/GenBank/DDBJ whole genome shotgun (WGS) entry which is preliminary data.</text>
</comment>
<accession>A0A0F4NK97</accession>
<evidence type="ECO:0000259" key="2">
    <source>
        <dbReference type="PROSITE" id="PS50110"/>
    </source>
</evidence>
<dbReference type="CDD" id="cd00077">
    <property type="entry name" value="HDc"/>
    <property type="match status" value="1"/>
</dbReference>
<organism evidence="4 5">
    <name type="scientific">Vibrio galatheae</name>
    <dbReference type="NCBI Taxonomy" id="579748"/>
    <lineage>
        <taxon>Bacteria</taxon>
        <taxon>Pseudomonadati</taxon>
        <taxon>Pseudomonadota</taxon>
        <taxon>Gammaproteobacteria</taxon>
        <taxon>Vibrionales</taxon>
        <taxon>Vibrionaceae</taxon>
        <taxon>Vibrio</taxon>
    </lineage>
</organism>
<gene>
    <name evidence="4" type="ORF">TW81_08395</name>
</gene>
<dbReference type="InterPro" id="IPR003607">
    <property type="entry name" value="HD/PDEase_dom"/>
</dbReference>
<dbReference type="PROSITE" id="PS50110">
    <property type="entry name" value="RESPONSE_REGULATORY"/>
    <property type="match status" value="1"/>
</dbReference>
<proteinExistence type="predicted"/>
<dbReference type="OrthoDB" id="6210373at2"/>
<dbReference type="Pfam" id="PF13487">
    <property type="entry name" value="HD_5"/>
    <property type="match status" value="1"/>
</dbReference>
<dbReference type="SUPFAM" id="SSF52172">
    <property type="entry name" value="CheY-like"/>
    <property type="match status" value="1"/>
</dbReference>
<evidence type="ECO:0000259" key="3">
    <source>
        <dbReference type="PROSITE" id="PS51832"/>
    </source>
</evidence>
<dbReference type="Proteomes" id="UP000033673">
    <property type="component" value="Unassembled WGS sequence"/>
</dbReference>
<feature type="modified residue" description="4-aspartylphosphate" evidence="1">
    <location>
        <position position="54"/>
    </location>
</feature>
<dbReference type="PATRIC" id="fig|579748.3.peg.1728"/>
<dbReference type="SMART" id="SM00471">
    <property type="entry name" value="HDc"/>
    <property type="match status" value="1"/>
</dbReference>
<keyword evidence="1" id="KW-0597">Phosphoprotein</keyword>
<evidence type="ECO:0000313" key="5">
    <source>
        <dbReference type="Proteomes" id="UP000033673"/>
    </source>
</evidence>
<sequence>MPFRKTILCIDDEPVNLALMRSFLEELYILKYANGGISGFESAVKHQPDLILVDVDMPDLNGFELTRKIKQRDDLKNIPVIFVTASKGEVDENKGFEVGGVDYISKPISEPILKARIHTHLSLVKASELEDSQRSALHMLGEAGHFNDTDTGVHIWRMAEYAKYLAFWSGWSREDSELLEMAAPMHDTGKIGIPDTILKKPGKLDENEWEVMKKHSQIGYDILSKSDNKLFNLAAEIALGHHEKWDGSGYPEGLAGDAIPESARIVAVADVFDALTMKRPYKDAWPIPKVLETLREMSIGHLEKRLVDIFIDHIEEIKEIKSKWDKKETSLVR</sequence>
<dbReference type="RefSeq" id="WP_045955263.1">
    <property type="nucleotide sequence ID" value="NZ_JXXV01000015.1"/>
</dbReference>
<dbReference type="STRING" id="579748.TW81_08395"/>
<feature type="domain" description="Response regulatory" evidence="2">
    <location>
        <begin position="6"/>
        <end position="121"/>
    </location>
</feature>
<dbReference type="PROSITE" id="PS51832">
    <property type="entry name" value="HD_GYP"/>
    <property type="match status" value="1"/>
</dbReference>
<name>A0A0F4NK97_9VIBR</name>
<dbReference type="AlphaFoldDB" id="A0A0F4NK97"/>
<dbReference type="EMBL" id="JXXV01000015">
    <property type="protein sequence ID" value="KJY83507.1"/>
    <property type="molecule type" value="Genomic_DNA"/>
</dbReference>
<dbReference type="Gene3D" id="1.10.3210.10">
    <property type="entry name" value="Hypothetical protein af1432"/>
    <property type="match status" value="1"/>
</dbReference>
<dbReference type="PANTHER" id="PTHR45228">
    <property type="entry name" value="CYCLIC DI-GMP PHOSPHODIESTERASE TM_0186-RELATED"/>
    <property type="match status" value="1"/>
</dbReference>
<dbReference type="SUPFAM" id="SSF109604">
    <property type="entry name" value="HD-domain/PDEase-like"/>
    <property type="match status" value="1"/>
</dbReference>
<dbReference type="InterPro" id="IPR052020">
    <property type="entry name" value="Cyclic_di-GMP/3'3'-cGAMP_PDE"/>
</dbReference>
<dbReference type="Pfam" id="PF00072">
    <property type="entry name" value="Response_reg"/>
    <property type="match status" value="1"/>
</dbReference>
<dbReference type="InterPro" id="IPR037522">
    <property type="entry name" value="HD_GYP_dom"/>
</dbReference>
<dbReference type="SMART" id="SM00448">
    <property type="entry name" value="REC"/>
    <property type="match status" value="1"/>
</dbReference>
<dbReference type="GO" id="GO:0008081">
    <property type="term" value="F:phosphoric diester hydrolase activity"/>
    <property type="evidence" value="ECO:0007669"/>
    <property type="project" value="UniProtKB-ARBA"/>
</dbReference>
<dbReference type="Gene3D" id="3.40.50.2300">
    <property type="match status" value="1"/>
</dbReference>
<dbReference type="InterPro" id="IPR001789">
    <property type="entry name" value="Sig_transdc_resp-reg_receiver"/>
</dbReference>